<organism evidence="1 2">
    <name type="scientific">Allacma fusca</name>
    <dbReference type="NCBI Taxonomy" id="39272"/>
    <lineage>
        <taxon>Eukaryota</taxon>
        <taxon>Metazoa</taxon>
        <taxon>Ecdysozoa</taxon>
        <taxon>Arthropoda</taxon>
        <taxon>Hexapoda</taxon>
        <taxon>Collembola</taxon>
        <taxon>Symphypleona</taxon>
        <taxon>Sminthuridae</taxon>
        <taxon>Allacma</taxon>
    </lineage>
</organism>
<dbReference type="Pfam" id="PF13450">
    <property type="entry name" value="NAD_binding_8"/>
    <property type="match status" value="1"/>
</dbReference>
<dbReference type="EMBL" id="CAJVCH010012110">
    <property type="protein sequence ID" value="CAG7672760.1"/>
    <property type="molecule type" value="Genomic_DNA"/>
</dbReference>
<evidence type="ECO:0000313" key="2">
    <source>
        <dbReference type="Proteomes" id="UP000708208"/>
    </source>
</evidence>
<dbReference type="InterPro" id="IPR012132">
    <property type="entry name" value="GMC_OxRdtase"/>
</dbReference>
<evidence type="ECO:0000313" key="1">
    <source>
        <dbReference type="EMBL" id="CAG7672760.1"/>
    </source>
</evidence>
<protein>
    <recommendedName>
        <fullName evidence="3">Glucose-methanol-choline oxidoreductase N-terminal domain-containing protein</fullName>
    </recommendedName>
</protein>
<dbReference type="PANTHER" id="PTHR11552:SF147">
    <property type="entry name" value="CHOLINE DEHYDROGENASE, MITOCHONDRIAL"/>
    <property type="match status" value="1"/>
</dbReference>
<keyword evidence="2" id="KW-1185">Reference proteome</keyword>
<dbReference type="GO" id="GO:0016491">
    <property type="term" value="F:oxidoreductase activity"/>
    <property type="evidence" value="ECO:0007669"/>
    <property type="project" value="TreeGrafter"/>
</dbReference>
<dbReference type="AlphaFoldDB" id="A0A8J2J554"/>
<feature type="non-terminal residue" evidence="1">
    <location>
        <position position="1"/>
    </location>
</feature>
<evidence type="ECO:0008006" key="3">
    <source>
        <dbReference type="Google" id="ProtNLM"/>
    </source>
</evidence>
<proteinExistence type="predicted"/>
<dbReference type="GO" id="GO:0050660">
    <property type="term" value="F:flavin adenine dinucleotide binding"/>
    <property type="evidence" value="ECO:0007669"/>
    <property type="project" value="InterPro"/>
</dbReference>
<dbReference type="OrthoDB" id="269227at2759"/>
<dbReference type="PANTHER" id="PTHR11552">
    <property type="entry name" value="GLUCOSE-METHANOL-CHOLINE GMC OXIDOREDUCTASE"/>
    <property type="match status" value="1"/>
</dbReference>
<sequence>MKVNPNEVYDFIVVGGGTTGAIVAYRLSEDFKVLLLEAGGDPNPLQSIPGIAGVFLNSPQLDWRYLTTSQKHSCLSLKDQVR</sequence>
<dbReference type="Proteomes" id="UP000708208">
    <property type="component" value="Unassembled WGS sequence"/>
</dbReference>
<name>A0A8J2J554_9HEXA</name>
<gene>
    <name evidence="1" type="ORF">AFUS01_LOCUS2139</name>
</gene>
<comment type="caution">
    <text evidence="1">The sequence shown here is derived from an EMBL/GenBank/DDBJ whole genome shotgun (WGS) entry which is preliminary data.</text>
</comment>
<reference evidence="1" key="1">
    <citation type="submission" date="2021-06" db="EMBL/GenBank/DDBJ databases">
        <authorList>
            <person name="Hodson N. C."/>
            <person name="Mongue J. A."/>
            <person name="Jaron S. K."/>
        </authorList>
    </citation>
    <scope>NUCLEOTIDE SEQUENCE</scope>
</reference>
<accession>A0A8J2J554</accession>